<keyword evidence="1" id="KW-0472">Membrane</keyword>
<protein>
    <submittedName>
        <fullName evidence="3">Uncharacterized protein (DUF58 family)</fullName>
    </submittedName>
</protein>
<keyword evidence="1" id="KW-1133">Transmembrane helix</keyword>
<dbReference type="PANTHER" id="PTHR33608">
    <property type="entry name" value="BLL2464 PROTEIN"/>
    <property type="match status" value="1"/>
</dbReference>
<keyword evidence="1" id="KW-0812">Transmembrane</keyword>
<dbReference type="EMBL" id="JACIJJ010000001">
    <property type="protein sequence ID" value="MBB5697539.1"/>
    <property type="molecule type" value="Genomic_DNA"/>
</dbReference>
<dbReference type="Pfam" id="PF01882">
    <property type="entry name" value="DUF58"/>
    <property type="match status" value="1"/>
</dbReference>
<evidence type="ECO:0000313" key="4">
    <source>
        <dbReference type="Proteomes" id="UP000557739"/>
    </source>
</evidence>
<organism evidence="3 4">
    <name type="scientific">Sphingomonas yantingensis</name>
    <dbReference type="NCBI Taxonomy" id="1241761"/>
    <lineage>
        <taxon>Bacteria</taxon>
        <taxon>Pseudomonadati</taxon>
        <taxon>Pseudomonadota</taxon>
        <taxon>Alphaproteobacteria</taxon>
        <taxon>Sphingomonadales</taxon>
        <taxon>Sphingomonadaceae</taxon>
        <taxon>Sphingomonas</taxon>
    </lineage>
</organism>
<name>A0A7W9AN67_9SPHN</name>
<dbReference type="RefSeq" id="WP_184024796.1">
    <property type="nucleotide sequence ID" value="NZ_JACIJJ010000001.1"/>
</dbReference>
<proteinExistence type="predicted"/>
<dbReference type="InterPro" id="IPR002881">
    <property type="entry name" value="DUF58"/>
</dbReference>
<feature type="domain" description="DUF58" evidence="2">
    <location>
        <begin position="181"/>
        <end position="342"/>
    </location>
</feature>
<dbReference type="Proteomes" id="UP000557739">
    <property type="component" value="Unassembled WGS sequence"/>
</dbReference>
<accession>A0A7W9AN67</accession>
<evidence type="ECO:0000259" key="2">
    <source>
        <dbReference type="Pfam" id="PF01882"/>
    </source>
</evidence>
<evidence type="ECO:0000313" key="3">
    <source>
        <dbReference type="EMBL" id="MBB5697539.1"/>
    </source>
</evidence>
<evidence type="ECO:0000256" key="1">
    <source>
        <dbReference type="SAM" id="Phobius"/>
    </source>
</evidence>
<keyword evidence="4" id="KW-1185">Reference proteome</keyword>
<sequence length="415" mass="44885">MIVPTPRAAMLALVAAPAALALGVVMPGGWALAVIWVMGIALLVLIDGMLASGARGPIAVAAPAAVPVGSAVTLVPEMAGAVRLDFAADVSEPLVREGGFRYRAARRGTARIERIWARARGPLGLGAWQRSRPADIAIRVTPDIAGVRETAMRQRLNGPQFGQRMRIEAGEGQEFQALTGFQPGMARRTIDWKASARHAALLAREYRTERDNPIVLAVDAGRTMAEPVGGVPRVDRAVSAALLAAFVALKSGDRARLFAFDSKPRVDSGSVSGPRAFARLHAHAAEIDYGAEETNFTLGLTLLDQRLDRRSLIVLFTEFSDPTAAELMLAAAGRLLRRHRLLFVLFHDEELIAYTDARPDTADDVTRANVAATLLRERRIVVERLKRQGIDVIEAAPGDAPLALVERYLQMRERP</sequence>
<feature type="transmembrane region" description="Helical" evidence="1">
    <location>
        <begin position="31"/>
        <end position="50"/>
    </location>
</feature>
<dbReference type="SUPFAM" id="SSF53300">
    <property type="entry name" value="vWA-like"/>
    <property type="match status" value="1"/>
</dbReference>
<reference evidence="3 4" key="1">
    <citation type="submission" date="2020-08" db="EMBL/GenBank/DDBJ databases">
        <title>Genomic Encyclopedia of Type Strains, Phase IV (KMG-IV): sequencing the most valuable type-strain genomes for metagenomic binning, comparative biology and taxonomic classification.</title>
        <authorList>
            <person name="Goeker M."/>
        </authorList>
    </citation>
    <scope>NUCLEOTIDE SEQUENCE [LARGE SCALE GENOMIC DNA]</scope>
    <source>
        <strain evidence="3 4">DSM 27244</strain>
    </source>
</reference>
<dbReference type="InterPro" id="IPR036465">
    <property type="entry name" value="vWFA_dom_sf"/>
</dbReference>
<comment type="caution">
    <text evidence="3">The sequence shown here is derived from an EMBL/GenBank/DDBJ whole genome shotgun (WGS) entry which is preliminary data.</text>
</comment>
<dbReference type="AlphaFoldDB" id="A0A7W9AN67"/>
<dbReference type="Gene3D" id="3.40.50.410">
    <property type="entry name" value="von Willebrand factor, type A domain"/>
    <property type="match status" value="1"/>
</dbReference>
<gene>
    <name evidence="3" type="ORF">FHR19_000864</name>
</gene>
<dbReference type="PANTHER" id="PTHR33608:SF3">
    <property type="entry name" value="SLR2013 PROTEIN"/>
    <property type="match status" value="1"/>
</dbReference>